<dbReference type="Proteomes" id="UP000694846">
    <property type="component" value="Unplaced"/>
</dbReference>
<evidence type="ECO:0000313" key="6">
    <source>
        <dbReference type="Proteomes" id="UP000694846"/>
    </source>
</evidence>
<sequence>MLDPAATMTPKVLALAALLAVGTQTLCQGVDGHYGSTGAYRYPRLDKFLHDRMGLDNRSALTGDRSLLARTAISTTTTTTTVASVAAPEDEDYGGSDDEDDEEEDEEMTLESIRLRHLNHRENDNDLFDKNIQNHEPVRTMSPMSEMKWKLLGSKKTVEETFRNPHRISMLQGDNENAEAYKHQIRMIKEASCKVPRPRVVKVADVYPSSNKRYIPSCTVLHVCADDTGCCNSPTLKCGPKISQPIYLYFLVYTIPALDNNQSPEQMSNQKSLLFYNHTECECQSKMDDEMPRDSLPTATAVFAERSSAVHRTDNCKCPTEYTIRYLANGSCSCDCFDKQRECIRYKKGNMYFNHLDRYCITSGQCLMPMCEYGVYSHRKGRCPKKFENFHAYKKKHYF</sequence>
<evidence type="ECO:0000256" key="3">
    <source>
        <dbReference type="SAM" id="SignalP"/>
    </source>
</evidence>
<feature type="chain" id="PRO_5044579381" evidence="3">
    <location>
        <begin position="28"/>
        <end position="399"/>
    </location>
</feature>
<evidence type="ECO:0000259" key="4">
    <source>
        <dbReference type="PROSITE" id="PS50278"/>
    </source>
</evidence>
<dbReference type="Gene3D" id="2.10.90.10">
    <property type="entry name" value="Cystine-knot cytokines"/>
    <property type="match status" value="1"/>
</dbReference>
<dbReference type="GO" id="GO:0035099">
    <property type="term" value="P:hemocyte migration"/>
    <property type="evidence" value="ECO:0007669"/>
    <property type="project" value="TreeGrafter"/>
</dbReference>
<feature type="compositionally biased region" description="Acidic residues" evidence="2">
    <location>
        <begin position="88"/>
        <end position="108"/>
    </location>
</feature>
<dbReference type="Pfam" id="PF00341">
    <property type="entry name" value="PDGF"/>
    <property type="match status" value="1"/>
</dbReference>
<feature type="region of interest" description="Disordered" evidence="2">
    <location>
        <begin position="78"/>
        <end position="108"/>
    </location>
</feature>
<dbReference type="GO" id="GO:0016020">
    <property type="term" value="C:membrane"/>
    <property type="evidence" value="ECO:0007669"/>
    <property type="project" value="InterPro"/>
</dbReference>
<comment type="similarity">
    <text evidence="1">Belongs to the PDGF/VEGF growth factor family.</text>
</comment>
<dbReference type="PANTHER" id="PTHR21719:SF1">
    <property type="entry name" value="FI06402P-RELATED"/>
    <property type="match status" value="1"/>
</dbReference>
<feature type="compositionally biased region" description="Low complexity" evidence="2">
    <location>
        <begin position="78"/>
        <end position="87"/>
    </location>
</feature>
<dbReference type="GeneID" id="112683635"/>
<keyword evidence="6" id="KW-1185">Reference proteome</keyword>
<keyword evidence="3" id="KW-0732">Signal</keyword>
<evidence type="ECO:0000313" key="5">
    <source>
        <dbReference type="EMBL" id="MBY85936.1"/>
    </source>
</evidence>
<name>A0A2S2R7C4_9HEMI</name>
<dbReference type="InterPro" id="IPR029034">
    <property type="entry name" value="Cystine-knot_cytokine"/>
</dbReference>
<protein>
    <submittedName>
        <fullName evidence="7">Uncharacterized protein LOC112683635</fullName>
    </submittedName>
</protein>
<evidence type="ECO:0000256" key="2">
    <source>
        <dbReference type="SAM" id="MobiDB-lite"/>
    </source>
</evidence>
<proteinExistence type="inferred from homology"/>
<dbReference type="PANTHER" id="PTHR21719">
    <property type="entry name" value="FI06402P-RELATED"/>
    <property type="match status" value="1"/>
</dbReference>
<feature type="domain" description="Platelet-derived growth factor (PDGF) family profile" evidence="4">
    <location>
        <begin position="185"/>
        <end position="288"/>
    </location>
</feature>
<dbReference type="EMBL" id="GGMS01016733">
    <property type="protein sequence ID" value="MBY85936.1"/>
    <property type="molecule type" value="Transcribed_RNA"/>
</dbReference>
<keyword evidence="1" id="KW-0339">Growth factor</keyword>
<evidence type="ECO:0000313" key="7">
    <source>
        <dbReference type="RefSeq" id="XP_025410534.1"/>
    </source>
</evidence>
<reference evidence="5" key="1">
    <citation type="submission" date="2018-04" db="EMBL/GenBank/DDBJ databases">
        <title>Transcriptome assembly of Sipha flava.</title>
        <authorList>
            <person name="Scully E.D."/>
            <person name="Geib S.M."/>
            <person name="Palmer N.A."/>
            <person name="Koch K."/>
            <person name="Bradshaw J."/>
            <person name="Heng-Moss T."/>
            <person name="Sarath G."/>
        </authorList>
    </citation>
    <scope>NUCLEOTIDE SEQUENCE</scope>
</reference>
<organism evidence="5">
    <name type="scientific">Sipha flava</name>
    <name type="common">yellow sugarcane aphid</name>
    <dbReference type="NCBI Taxonomy" id="143950"/>
    <lineage>
        <taxon>Eukaryota</taxon>
        <taxon>Metazoa</taxon>
        <taxon>Ecdysozoa</taxon>
        <taxon>Arthropoda</taxon>
        <taxon>Hexapoda</taxon>
        <taxon>Insecta</taxon>
        <taxon>Pterygota</taxon>
        <taxon>Neoptera</taxon>
        <taxon>Paraneoptera</taxon>
        <taxon>Hemiptera</taxon>
        <taxon>Sternorrhyncha</taxon>
        <taxon>Aphidomorpha</taxon>
        <taxon>Aphidoidea</taxon>
        <taxon>Aphididae</taxon>
        <taxon>Sipha</taxon>
    </lineage>
</organism>
<dbReference type="SMART" id="SM00141">
    <property type="entry name" value="PDGF"/>
    <property type="match status" value="1"/>
</dbReference>
<accession>A0A2S2R7C4</accession>
<evidence type="ECO:0000256" key="1">
    <source>
        <dbReference type="RuleBase" id="RU003818"/>
    </source>
</evidence>
<dbReference type="OrthoDB" id="6370328at2759"/>
<dbReference type="GO" id="GO:0008083">
    <property type="term" value="F:growth factor activity"/>
    <property type="evidence" value="ECO:0007669"/>
    <property type="project" value="UniProtKB-KW"/>
</dbReference>
<gene>
    <name evidence="7" type="primary">LOC112683635</name>
    <name evidence="5" type="ORF">g.115383</name>
</gene>
<feature type="signal peptide" evidence="3">
    <location>
        <begin position="1"/>
        <end position="27"/>
    </location>
</feature>
<dbReference type="InterPro" id="IPR000072">
    <property type="entry name" value="PDGF/VEGF_dom"/>
</dbReference>
<dbReference type="SUPFAM" id="SSF57501">
    <property type="entry name" value="Cystine-knot cytokines"/>
    <property type="match status" value="1"/>
</dbReference>
<dbReference type="PROSITE" id="PS50278">
    <property type="entry name" value="PDGF_2"/>
    <property type="match status" value="1"/>
</dbReference>
<reference evidence="7" key="2">
    <citation type="submission" date="2025-04" db="UniProtKB">
        <authorList>
            <consortium name="RefSeq"/>
        </authorList>
    </citation>
    <scope>IDENTIFICATION</scope>
    <source>
        <tissue evidence="7">Whole body</tissue>
    </source>
</reference>
<dbReference type="RefSeq" id="XP_025410534.1">
    <property type="nucleotide sequence ID" value="XM_025554749.1"/>
</dbReference>
<dbReference type="AlphaFoldDB" id="A0A2S2R7C4"/>